<organism evidence="1">
    <name type="scientific">Arundo donax</name>
    <name type="common">Giant reed</name>
    <name type="synonym">Donax arundinaceus</name>
    <dbReference type="NCBI Taxonomy" id="35708"/>
    <lineage>
        <taxon>Eukaryota</taxon>
        <taxon>Viridiplantae</taxon>
        <taxon>Streptophyta</taxon>
        <taxon>Embryophyta</taxon>
        <taxon>Tracheophyta</taxon>
        <taxon>Spermatophyta</taxon>
        <taxon>Magnoliopsida</taxon>
        <taxon>Liliopsida</taxon>
        <taxon>Poales</taxon>
        <taxon>Poaceae</taxon>
        <taxon>PACMAD clade</taxon>
        <taxon>Arundinoideae</taxon>
        <taxon>Arundineae</taxon>
        <taxon>Arundo</taxon>
    </lineage>
</organism>
<accession>A0A0A9A2D2</accession>
<protein>
    <submittedName>
        <fullName evidence="1">Uncharacterized protein</fullName>
    </submittedName>
</protein>
<sequence>MIFDHHSFDSTVYTHEMISQFGWIPYR</sequence>
<evidence type="ECO:0000313" key="1">
    <source>
        <dbReference type="EMBL" id="JAD41207.1"/>
    </source>
</evidence>
<proteinExistence type="predicted"/>
<dbReference type="EMBL" id="GBRH01256688">
    <property type="protein sequence ID" value="JAD41207.1"/>
    <property type="molecule type" value="Transcribed_RNA"/>
</dbReference>
<reference evidence="1" key="1">
    <citation type="submission" date="2014-09" db="EMBL/GenBank/DDBJ databases">
        <authorList>
            <person name="Magalhaes I.L.F."/>
            <person name="Oliveira U."/>
            <person name="Santos F.R."/>
            <person name="Vidigal T.H.D.A."/>
            <person name="Brescovit A.D."/>
            <person name="Santos A.J."/>
        </authorList>
    </citation>
    <scope>NUCLEOTIDE SEQUENCE</scope>
    <source>
        <tissue evidence="1">Shoot tissue taken approximately 20 cm above the soil surface</tissue>
    </source>
</reference>
<name>A0A0A9A2D2_ARUDO</name>
<reference evidence="1" key="2">
    <citation type="journal article" date="2015" name="Data Brief">
        <title>Shoot transcriptome of the giant reed, Arundo donax.</title>
        <authorList>
            <person name="Barrero R.A."/>
            <person name="Guerrero F.D."/>
            <person name="Moolhuijzen P."/>
            <person name="Goolsby J.A."/>
            <person name="Tidwell J."/>
            <person name="Bellgard S.E."/>
            <person name="Bellgard M.I."/>
        </authorList>
    </citation>
    <scope>NUCLEOTIDE SEQUENCE</scope>
    <source>
        <tissue evidence="1">Shoot tissue taken approximately 20 cm above the soil surface</tissue>
    </source>
</reference>
<dbReference type="AlphaFoldDB" id="A0A0A9A2D2"/>